<dbReference type="GO" id="GO:0016787">
    <property type="term" value="F:hydrolase activity"/>
    <property type="evidence" value="ECO:0007669"/>
    <property type="project" value="UniProtKB-KW"/>
</dbReference>
<keyword evidence="2" id="KW-0067">ATP-binding</keyword>
<evidence type="ECO:0000313" key="5">
    <source>
        <dbReference type="EMBL" id="CAL4042371.1"/>
    </source>
</evidence>
<dbReference type="Pfam" id="PF17764">
    <property type="entry name" value="PriA_3primeBD"/>
    <property type="match status" value="1"/>
</dbReference>
<dbReference type="GO" id="GO:0005524">
    <property type="term" value="F:ATP binding"/>
    <property type="evidence" value="ECO:0007669"/>
    <property type="project" value="UniProtKB-KW"/>
</dbReference>
<evidence type="ECO:0000256" key="1">
    <source>
        <dbReference type="ARBA" id="ARBA00022741"/>
    </source>
</evidence>
<organism evidence="5">
    <name type="scientific">Buchnera aphidicola</name>
    <name type="common">Anoecia corni</name>
    <dbReference type="NCBI Taxonomy" id="2994477"/>
    <lineage>
        <taxon>Bacteria</taxon>
        <taxon>Pseudomonadati</taxon>
        <taxon>Pseudomonadota</taxon>
        <taxon>Gammaproteobacteria</taxon>
        <taxon>Enterobacterales</taxon>
        <taxon>Erwiniaceae</taxon>
        <taxon>Buchnera</taxon>
    </lineage>
</organism>
<protein>
    <submittedName>
        <fullName evidence="5">Primosomal protein N</fullName>
        <ecNumber evidence="5">3.6.4.-</ecNumber>
    </submittedName>
</protein>
<dbReference type="GO" id="GO:0006270">
    <property type="term" value="P:DNA replication initiation"/>
    <property type="evidence" value="ECO:0007669"/>
    <property type="project" value="TreeGrafter"/>
</dbReference>
<dbReference type="InterPro" id="IPR027417">
    <property type="entry name" value="P-loop_NTPase"/>
</dbReference>
<feature type="domain" description="Helicase ATP-binding" evidence="4">
    <location>
        <begin position="209"/>
        <end position="375"/>
    </location>
</feature>
<keyword evidence="1" id="KW-0547">Nucleotide-binding</keyword>
<name>A0AAT9IGE8_9GAMM</name>
<dbReference type="Gene3D" id="3.40.1440.60">
    <property type="entry name" value="PriA, 3(prime) DNA-binding domain"/>
    <property type="match status" value="1"/>
</dbReference>
<dbReference type="Pfam" id="PF21213">
    <property type="entry name" value="WHD_PriA"/>
    <property type="match status" value="1"/>
</dbReference>
<dbReference type="InterPro" id="IPR042115">
    <property type="entry name" value="PriA_3primeBD_sf"/>
</dbReference>
<reference evidence="5" key="1">
    <citation type="submission" date="2024-06" db="EMBL/GenBank/DDBJ databases">
        <authorList>
            <person name="Manzano-Marin A."/>
            <person name="Manzano-Marin A."/>
            <person name="Alejandro Manzano Marin A."/>
        </authorList>
    </citation>
    <scope>NUCLEOTIDE SEQUENCE</scope>
    <source>
        <strain evidence="5">Ancorni-2928</strain>
    </source>
</reference>
<dbReference type="GO" id="GO:0006310">
    <property type="term" value="P:DNA recombination"/>
    <property type="evidence" value="ECO:0007669"/>
    <property type="project" value="TreeGrafter"/>
</dbReference>
<sequence>MIIIEVILFLPIKTTFFYYCHPYLNPIVGSRVYVPFKNKKLIGIISKIYFKKEKKINNNIKYITKILDKHYAISKKIINVLHWAAKYYHCPIGILTFNVLPKLYDQKIKKKNDFYWKITTKGKYFNLNNLKNAPKQKYAISILKNNNIKKNDYYNHKIYESIFYKLQKKGLCTLNIKQYNLCIWKNKSKEQYIYKKLKKITKLILIKILTSNLNYKIIALIGMNFFLKIETYLKILKLVIIKKKQTLILTPNINTLFQIEYFLKKKIDSPIDVYHTKLNNKQKYYILEKAKIVKNIIIISTTNGIFIPFCKLGLIIIDQENSTDYIKQKPCHYNTKFIAMIRAYQENIPIILESITPDLLTLKKLHSKKYSYFNLYRKNIKYIQKTTNIIDMKKSKCYGIFTTEIIKKIYSSLKNQKTTILIISKKMVFFSVLICLHCSLIMKCDTCNNFYKLNTLKKELFCHNCFSFIQQFVKCIYCQSYCLHIYNINRKNINKLLNMTFKKIRFLFFNLIDENCTKKSYLNILHLTKNSPRIILMSDTLENLSFISNIKNIIFFNLDYYFYYYKFRAMEFFSHLYINCTYNVSVRLNKTNTFIPTYFSKNCSLNILVYKGFYSFINHLIKLRKYNILPPYTTHIILKITSNFLKNVQYAISLINHLIANNFKKLNDSLLIMPCAISSINKFTQQYSSSILLQHYCKNFLNRILNFILLSTKKKFLRYKIKIFILVDPIKY</sequence>
<evidence type="ECO:0000256" key="2">
    <source>
        <dbReference type="ARBA" id="ARBA00022840"/>
    </source>
</evidence>
<dbReference type="EMBL" id="OZ060371">
    <property type="protein sequence ID" value="CAL4042371.1"/>
    <property type="molecule type" value="Genomic_DNA"/>
</dbReference>
<proteinExistence type="predicted"/>
<dbReference type="PROSITE" id="PS51192">
    <property type="entry name" value="HELICASE_ATP_BIND_1"/>
    <property type="match status" value="1"/>
</dbReference>
<dbReference type="GO" id="GO:0006302">
    <property type="term" value="P:double-strand break repair"/>
    <property type="evidence" value="ECO:0007669"/>
    <property type="project" value="TreeGrafter"/>
</dbReference>
<dbReference type="PANTHER" id="PTHR30580:SF0">
    <property type="entry name" value="PRIMOSOMAL PROTEIN N"/>
    <property type="match status" value="1"/>
</dbReference>
<keyword evidence="5" id="KW-0378">Hydrolase</keyword>
<dbReference type="Gene3D" id="3.40.50.300">
    <property type="entry name" value="P-loop containing nucleotide triphosphate hydrolases"/>
    <property type="match status" value="1"/>
</dbReference>
<dbReference type="GO" id="GO:0003677">
    <property type="term" value="F:DNA binding"/>
    <property type="evidence" value="ECO:0007669"/>
    <property type="project" value="UniProtKB-KW"/>
</dbReference>
<dbReference type="GO" id="GO:0043138">
    <property type="term" value="F:3'-5' DNA helicase activity"/>
    <property type="evidence" value="ECO:0007669"/>
    <property type="project" value="TreeGrafter"/>
</dbReference>
<dbReference type="InterPro" id="IPR014001">
    <property type="entry name" value="Helicase_ATP-bd"/>
</dbReference>
<dbReference type="InterPro" id="IPR041222">
    <property type="entry name" value="PriA_3primeBD"/>
</dbReference>
<dbReference type="EC" id="3.6.4.-" evidence="5"/>
<gene>
    <name evidence="5" type="primary">priA</name>
    <name evidence="5" type="ORF">BUANCORI2928_097</name>
</gene>
<dbReference type="InterPro" id="IPR048949">
    <property type="entry name" value="WHD_PriA"/>
</dbReference>
<evidence type="ECO:0000259" key="4">
    <source>
        <dbReference type="PROSITE" id="PS51192"/>
    </source>
</evidence>
<dbReference type="AlphaFoldDB" id="A0AAT9IGE8"/>
<evidence type="ECO:0000256" key="3">
    <source>
        <dbReference type="ARBA" id="ARBA00023125"/>
    </source>
</evidence>
<accession>A0AAT9IGE8</accession>
<dbReference type="PANTHER" id="PTHR30580">
    <property type="entry name" value="PRIMOSOMAL PROTEIN N"/>
    <property type="match status" value="1"/>
</dbReference>
<dbReference type="SUPFAM" id="SSF52540">
    <property type="entry name" value="P-loop containing nucleoside triphosphate hydrolases"/>
    <property type="match status" value="1"/>
</dbReference>
<keyword evidence="3" id="KW-0238">DNA-binding</keyword>